<dbReference type="InterPro" id="IPR005358">
    <property type="entry name" value="Puta_zinc/iron-chelating_dom"/>
</dbReference>
<accession>A0ABY1JBW1</accession>
<protein>
    <recommendedName>
        <fullName evidence="3">YkgJ family cysteine cluster protein</fullName>
    </recommendedName>
</protein>
<reference evidence="1 2" key="1">
    <citation type="submission" date="2016-11" db="EMBL/GenBank/DDBJ databases">
        <authorList>
            <person name="Varghese N."/>
            <person name="Submissions S."/>
        </authorList>
    </citation>
    <scope>NUCLEOTIDE SEQUENCE [LARGE SCALE GENOMIC DNA]</scope>
    <source>
        <strain evidence="1 2">DSM 20664</strain>
    </source>
</reference>
<dbReference type="Proteomes" id="UP000185093">
    <property type="component" value="Unassembled WGS sequence"/>
</dbReference>
<organism evidence="1 2">
    <name type="scientific">Acetomicrobium flavidum</name>
    <dbReference type="NCBI Taxonomy" id="49896"/>
    <lineage>
        <taxon>Bacteria</taxon>
        <taxon>Thermotogati</taxon>
        <taxon>Synergistota</taxon>
        <taxon>Synergistia</taxon>
        <taxon>Synergistales</taxon>
        <taxon>Acetomicrobiaceae</taxon>
        <taxon>Acetomicrobium</taxon>
    </lineage>
</organism>
<sequence length="142" mass="16096">MIKQENKRWWKDGLYFSCKGCAACCGGQPGFVWLNRVEAKRIALLLGLDVDVFLRGYTRNVFGRISLKEKENGDCVLLEAGRCRVYEARPLQCRLYPFWPSLLASPRSWKLESSRCPGIGEGKFWPPEIIESLLAQASPLGL</sequence>
<dbReference type="EMBL" id="FSQZ01000001">
    <property type="protein sequence ID" value="SIN64370.1"/>
    <property type="molecule type" value="Genomic_DNA"/>
</dbReference>
<dbReference type="PANTHER" id="PTHR35866">
    <property type="entry name" value="PUTATIVE-RELATED"/>
    <property type="match status" value="1"/>
</dbReference>
<gene>
    <name evidence="1" type="ORF">SAMN05444368_0593</name>
</gene>
<proteinExistence type="predicted"/>
<evidence type="ECO:0008006" key="3">
    <source>
        <dbReference type="Google" id="ProtNLM"/>
    </source>
</evidence>
<evidence type="ECO:0000313" key="2">
    <source>
        <dbReference type="Proteomes" id="UP000185093"/>
    </source>
</evidence>
<dbReference type="Pfam" id="PF03692">
    <property type="entry name" value="CxxCxxCC"/>
    <property type="match status" value="1"/>
</dbReference>
<evidence type="ECO:0000313" key="1">
    <source>
        <dbReference type="EMBL" id="SIN64370.1"/>
    </source>
</evidence>
<keyword evidence="2" id="KW-1185">Reference proteome</keyword>
<dbReference type="RefSeq" id="WP_074199231.1">
    <property type="nucleotide sequence ID" value="NZ_FSQZ01000001.1"/>
</dbReference>
<name>A0ABY1JBW1_9BACT</name>
<dbReference type="PANTHER" id="PTHR35866:SF1">
    <property type="entry name" value="YKGJ FAMILY CYSTEINE CLUSTER PROTEIN"/>
    <property type="match status" value="1"/>
</dbReference>
<comment type="caution">
    <text evidence="1">The sequence shown here is derived from an EMBL/GenBank/DDBJ whole genome shotgun (WGS) entry which is preliminary data.</text>
</comment>